<dbReference type="EMBL" id="CAGKOT010000007">
    <property type="protein sequence ID" value="CAB5350433.1"/>
    <property type="molecule type" value="Genomic_DNA"/>
</dbReference>
<gene>
    <name evidence="1" type="ORF">CHRIB12_LOCUS4975</name>
</gene>
<sequence length="160" mass="18964">MSNSTSANKIPDDTWSYSVETNIENSEIHSYFSTVQARFWAFEHYINWIYISSTNKGTAGQRRTCYMHKRVRKKVYAKATNVVGSKREKPTMRTMNYQRIKFKKKINLSGQDGFWKSISEKFTSYQNNISKTRRIITLLGNFRLDTRESPWMHRVSPERN</sequence>
<reference evidence="1" key="1">
    <citation type="submission" date="2020-05" db="EMBL/GenBank/DDBJ databases">
        <authorList>
            <person name="Rincon C."/>
            <person name="Sanders R I."/>
            <person name="Robbins C."/>
            <person name="Chaturvedi A."/>
        </authorList>
    </citation>
    <scope>NUCLEOTIDE SEQUENCE</scope>
    <source>
        <strain evidence="1">CHB12</strain>
    </source>
</reference>
<dbReference type="Proteomes" id="UP000684084">
    <property type="component" value="Unassembled WGS sequence"/>
</dbReference>
<evidence type="ECO:0000313" key="2">
    <source>
        <dbReference type="Proteomes" id="UP000684084"/>
    </source>
</evidence>
<comment type="caution">
    <text evidence="1">The sequence shown here is derived from an EMBL/GenBank/DDBJ whole genome shotgun (WGS) entry which is preliminary data.</text>
</comment>
<proteinExistence type="predicted"/>
<organism evidence="1 2">
    <name type="scientific">Rhizophagus irregularis</name>
    <dbReference type="NCBI Taxonomy" id="588596"/>
    <lineage>
        <taxon>Eukaryota</taxon>
        <taxon>Fungi</taxon>
        <taxon>Fungi incertae sedis</taxon>
        <taxon>Mucoromycota</taxon>
        <taxon>Glomeromycotina</taxon>
        <taxon>Glomeromycetes</taxon>
        <taxon>Glomerales</taxon>
        <taxon>Glomeraceae</taxon>
        <taxon>Rhizophagus</taxon>
    </lineage>
</organism>
<evidence type="ECO:0000313" key="1">
    <source>
        <dbReference type="EMBL" id="CAB5350433.1"/>
    </source>
</evidence>
<protein>
    <submittedName>
        <fullName evidence="1">Uncharacterized protein</fullName>
    </submittedName>
</protein>
<dbReference type="OrthoDB" id="2362291at2759"/>
<dbReference type="AlphaFoldDB" id="A0A915YY71"/>
<accession>A0A915YY71</accession>
<dbReference type="VEuPathDB" id="FungiDB:RhiirFUN_023137"/>
<name>A0A915YY71_9GLOM</name>